<reference evidence="2 3" key="1">
    <citation type="submission" date="2023-09" db="EMBL/GenBank/DDBJ databases">
        <authorList>
            <person name="Rey-Velasco X."/>
        </authorList>
    </citation>
    <scope>NUCLEOTIDE SEQUENCE [LARGE SCALE GENOMIC DNA]</scope>
    <source>
        <strain evidence="2 3">F363</strain>
    </source>
</reference>
<feature type="transmembrane region" description="Helical" evidence="1">
    <location>
        <begin position="71"/>
        <end position="96"/>
    </location>
</feature>
<protein>
    <submittedName>
        <fullName evidence="2">Uncharacterized protein</fullName>
    </submittedName>
</protein>
<name>A0ABU3C899_9FLAO</name>
<feature type="transmembrane region" description="Helical" evidence="1">
    <location>
        <begin position="6"/>
        <end position="26"/>
    </location>
</feature>
<proteinExistence type="predicted"/>
<organism evidence="2 3">
    <name type="scientific">Autumnicola tepida</name>
    <dbReference type="NCBI Taxonomy" id="3075595"/>
    <lineage>
        <taxon>Bacteria</taxon>
        <taxon>Pseudomonadati</taxon>
        <taxon>Bacteroidota</taxon>
        <taxon>Flavobacteriia</taxon>
        <taxon>Flavobacteriales</taxon>
        <taxon>Flavobacteriaceae</taxon>
        <taxon>Autumnicola</taxon>
    </lineage>
</organism>
<gene>
    <name evidence="2" type="ORF">RM553_06735</name>
</gene>
<accession>A0ABU3C899</accession>
<dbReference type="Proteomes" id="UP001262889">
    <property type="component" value="Unassembled WGS sequence"/>
</dbReference>
<evidence type="ECO:0000313" key="3">
    <source>
        <dbReference type="Proteomes" id="UP001262889"/>
    </source>
</evidence>
<feature type="transmembrane region" description="Helical" evidence="1">
    <location>
        <begin position="108"/>
        <end position="130"/>
    </location>
</feature>
<keyword evidence="1" id="KW-1133">Transmembrane helix</keyword>
<keyword evidence="3" id="KW-1185">Reference proteome</keyword>
<comment type="caution">
    <text evidence="2">The sequence shown here is derived from an EMBL/GenBank/DDBJ whole genome shotgun (WGS) entry which is preliminary data.</text>
</comment>
<dbReference type="EMBL" id="JAVRHQ010000006">
    <property type="protein sequence ID" value="MDT0642526.1"/>
    <property type="molecule type" value="Genomic_DNA"/>
</dbReference>
<keyword evidence="1" id="KW-0472">Membrane</keyword>
<feature type="transmembrane region" description="Helical" evidence="1">
    <location>
        <begin position="33"/>
        <end position="51"/>
    </location>
</feature>
<evidence type="ECO:0000313" key="2">
    <source>
        <dbReference type="EMBL" id="MDT0642526.1"/>
    </source>
</evidence>
<feature type="transmembrane region" description="Helical" evidence="1">
    <location>
        <begin position="150"/>
        <end position="171"/>
    </location>
</feature>
<keyword evidence="1" id="KW-0812">Transmembrane</keyword>
<dbReference type="RefSeq" id="WP_311534195.1">
    <property type="nucleotide sequence ID" value="NZ_JAVRHQ010000006.1"/>
</dbReference>
<evidence type="ECO:0000256" key="1">
    <source>
        <dbReference type="SAM" id="Phobius"/>
    </source>
</evidence>
<sequence length="177" mass="20331">MEQFQWVILILPVISILGVGLMYFYFRNELDNKFGYTAFVVNIALTALVINTTWELLHGPLYEGYEYTWDHISMCLIAAVTDMLTTLIMLFGLGLFYRNIFWPLKLNLSKILLIIVTGGTGTILLERWHIATGHWEYAQSMPIVPWLEVGLTPLLQFTVLPIFVFVIGRTLTVTKLK</sequence>